<dbReference type="CDD" id="cd13311">
    <property type="entry name" value="PH_Slm1"/>
    <property type="match status" value="1"/>
</dbReference>
<protein>
    <submittedName>
        <fullName evidence="4">Phosphatidylinositol 4,5-bisphosphate-binding protein</fullName>
    </submittedName>
</protein>
<dbReference type="EMBL" id="JAKLMC020000003">
    <property type="protein sequence ID" value="KAK5957546.1"/>
    <property type="molecule type" value="Genomic_DNA"/>
</dbReference>
<feature type="compositionally biased region" description="Polar residues" evidence="2">
    <location>
        <begin position="663"/>
        <end position="708"/>
    </location>
</feature>
<keyword evidence="1" id="KW-0597">Phosphoprotein</keyword>
<feature type="region of interest" description="Disordered" evidence="2">
    <location>
        <begin position="813"/>
        <end position="869"/>
    </location>
</feature>
<feature type="region of interest" description="Disordered" evidence="2">
    <location>
        <begin position="537"/>
        <end position="640"/>
    </location>
</feature>
<dbReference type="InterPro" id="IPR001849">
    <property type="entry name" value="PH_domain"/>
</dbReference>
<feature type="domain" description="PH" evidence="3">
    <location>
        <begin position="419"/>
        <end position="524"/>
    </location>
</feature>
<feature type="compositionally biased region" description="Low complexity" evidence="2">
    <location>
        <begin position="822"/>
        <end position="834"/>
    </location>
</feature>
<feature type="region of interest" description="Disordered" evidence="2">
    <location>
        <begin position="657"/>
        <end position="717"/>
    </location>
</feature>
<organism evidence="4 5">
    <name type="scientific">Knufia fluminis</name>
    <dbReference type="NCBI Taxonomy" id="191047"/>
    <lineage>
        <taxon>Eukaryota</taxon>
        <taxon>Fungi</taxon>
        <taxon>Dikarya</taxon>
        <taxon>Ascomycota</taxon>
        <taxon>Pezizomycotina</taxon>
        <taxon>Eurotiomycetes</taxon>
        <taxon>Chaetothyriomycetidae</taxon>
        <taxon>Chaetothyriales</taxon>
        <taxon>Trichomeriaceae</taxon>
        <taxon>Knufia</taxon>
    </lineage>
</organism>
<dbReference type="InterPro" id="IPR011993">
    <property type="entry name" value="PH-like_dom_sf"/>
</dbReference>
<dbReference type="SMART" id="SM00233">
    <property type="entry name" value="PH"/>
    <property type="match status" value="1"/>
</dbReference>
<gene>
    <name evidence="4" type="primary">SLM2</name>
    <name evidence="4" type="ORF">OHC33_001922</name>
</gene>
<evidence type="ECO:0000259" key="3">
    <source>
        <dbReference type="PROSITE" id="PS50003"/>
    </source>
</evidence>
<feature type="compositionally biased region" description="Polar residues" evidence="2">
    <location>
        <begin position="859"/>
        <end position="869"/>
    </location>
</feature>
<dbReference type="PROSITE" id="PS50003">
    <property type="entry name" value="PH_DOMAIN"/>
    <property type="match status" value="1"/>
</dbReference>
<feature type="compositionally biased region" description="Low complexity" evidence="2">
    <location>
        <begin position="36"/>
        <end position="47"/>
    </location>
</feature>
<evidence type="ECO:0000256" key="1">
    <source>
        <dbReference type="ARBA" id="ARBA00022553"/>
    </source>
</evidence>
<dbReference type="Pfam" id="PF20400">
    <property type="entry name" value="BAR_4"/>
    <property type="match status" value="1"/>
</dbReference>
<feature type="compositionally biased region" description="Polar residues" evidence="2">
    <location>
        <begin position="78"/>
        <end position="90"/>
    </location>
</feature>
<keyword evidence="5" id="KW-1185">Reference proteome</keyword>
<feature type="compositionally biased region" description="Polar residues" evidence="2">
    <location>
        <begin position="835"/>
        <end position="845"/>
    </location>
</feature>
<sequence length="968" mass="103955">MSRPVTPASGAPAQGTLSRSNSQRMVSGGSRPLSYAGGDATGIAATDHYSGAPQDTSLLSQSAGYDEHPKNDAASGLHRSNSQMSQSATAVPSRGGTLKKKASMKRMGSMKRSGSKRSSYAGSVRSMRLGEKEKYEPSEEHNSAFYCPVPITGTPTDLLADRFQAWRKVLKDLIGYFRDLQKSYDTRSKTMHSASNVINNISTPSNFMSSGGLADAAHVLRDFHKLALNESNKSKELENEVIMQLTGLRSDLQQKIKEIKSLSGDFKNSVGKEQDATRKAVRALQDSLGHVDHDAASTAGKGDPFLVKMGVDRQLERQIEEENYLHRAYLNLEASGRELESIVVGEIQKAYNVLAGIMKREADHSYEAAEKLREGPIAMPKDHEWDEFVTHNDHMVDPRVPVRQYEQITYAGKDHPAAIDVRSGMLERKSKYLKNYTPGWYVLSPTHLHEFKSADRIASQTPVMSLYLPEQKLGTHSEPGSTSHKFILKGRQTGSMHRGHSWIFRAETHDTMLAWYGDIKELTERRGEARNEFVRRSHARTLSSGSLKAPSIGSTGSGLEDDEADVAPFSGEQSIRNQPIAGDGASGMDEPGYGTIDDNRSEPGWRPQRPTPGGRFPSDLNVQRGLQAPLSPSSGDSFDETDRDAIAAAGALPGSGLPFVAGASSQPHTELQQPMPHQQAQPSYHATQQPISHQHAQPSHYAHQQSGNELAGSAGSANYNNAGISDYTAGDHRRVEPTSEGAVPIETASTYGEWMAPIAAGAGGAGLGAAGAHAYHQHQQRTQPEYVEDQQNAIPAPGQSSAPIMLATAAPIDAPTRPRGMTDSTQDTTANTTTFSGYSASTAPTSIGFGTEAPAPTTPRGTTNSTQGTSAKITTFSGHAASTMPTSIGVGTDAPAPSQTLLASGIEPNPTKAMTEPISESRFGTDEDAAGRVRPAMPHSAKSVQTISDLHVPGEFPKTPAAEGNMRF</sequence>
<dbReference type="InterPro" id="IPR046869">
    <property type="entry name" value="SLM1/RGC1-like_PH"/>
</dbReference>
<dbReference type="SUPFAM" id="SSF50729">
    <property type="entry name" value="PH domain-like"/>
    <property type="match status" value="1"/>
</dbReference>
<dbReference type="Proteomes" id="UP001316803">
    <property type="component" value="Unassembled WGS sequence"/>
</dbReference>
<dbReference type="InterPro" id="IPR043453">
    <property type="entry name" value="Slm1_PH"/>
</dbReference>
<dbReference type="InterPro" id="IPR046868">
    <property type="entry name" value="BAR_4"/>
</dbReference>
<proteinExistence type="predicted"/>
<feature type="region of interest" description="Disordered" evidence="2">
    <location>
        <begin position="1"/>
        <end position="140"/>
    </location>
</feature>
<evidence type="ECO:0000256" key="2">
    <source>
        <dbReference type="SAM" id="MobiDB-lite"/>
    </source>
</evidence>
<dbReference type="Pfam" id="PF20399">
    <property type="entry name" value="PH_20"/>
    <property type="match status" value="1"/>
</dbReference>
<dbReference type="AlphaFoldDB" id="A0AAN8IB28"/>
<dbReference type="PANTHER" id="PTHR31941">
    <property type="entry name" value="CYTOSKELETAL SIGNALING PROTEIN SLM1"/>
    <property type="match status" value="1"/>
</dbReference>
<name>A0AAN8IB28_9EURO</name>
<comment type="caution">
    <text evidence="4">The sequence shown here is derived from an EMBL/GenBank/DDBJ whole genome shotgun (WGS) entry which is preliminary data.</text>
</comment>
<accession>A0AAN8IB28</accession>
<dbReference type="Gene3D" id="2.30.29.30">
    <property type="entry name" value="Pleckstrin-homology domain (PH domain)/Phosphotyrosine-binding domain (PTB)"/>
    <property type="match status" value="1"/>
</dbReference>
<feature type="compositionally biased region" description="Polar residues" evidence="2">
    <location>
        <begin position="53"/>
        <end position="63"/>
    </location>
</feature>
<feature type="compositionally biased region" description="Basic and acidic residues" evidence="2">
    <location>
        <begin position="128"/>
        <end position="140"/>
    </location>
</feature>
<feature type="compositionally biased region" description="Low complexity" evidence="2">
    <location>
        <begin position="105"/>
        <end position="119"/>
    </location>
</feature>
<reference evidence="4 5" key="1">
    <citation type="submission" date="2022-12" db="EMBL/GenBank/DDBJ databases">
        <title>Genomic features and morphological characterization of a novel Knufia sp. strain isolated from spacecraft assembly facility.</title>
        <authorList>
            <person name="Teixeira M."/>
            <person name="Chander A.M."/>
            <person name="Stajich J.E."/>
            <person name="Venkateswaran K."/>
        </authorList>
    </citation>
    <scope>NUCLEOTIDE SEQUENCE [LARGE SCALE GENOMIC DNA]</scope>
    <source>
        <strain evidence="4 5">FJI-L2-BK-P2</strain>
    </source>
</reference>
<dbReference type="PANTHER" id="PTHR31941:SF16">
    <property type="entry name" value="PHOSPHATIDYLINOSITOL 4,5-BISPHOSPHATE-BINDING PROTEIN SLM1-RELATED"/>
    <property type="match status" value="1"/>
</dbReference>
<feature type="compositionally biased region" description="Polar residues" evidence="2">
    <location>
        <begin position="15"/>
        <end position="25"/>
    </location>
</feature>
<evidence type="ECO:0000313" key="5">
    <source>
        <dbReference type="Proteomes" id="UP001316803"/>
    </source>
</evidence>
<evidence type="ECO:0000313" key="4">
    <source>
        <dbReference type="EMBL" id="KAK5957546.1"/>
    </source>
</evidence>